<comment type="similarity">
    <text evidence="2">Belongs to the UPF0496 family.</text>
</comment>
<keyword evidence="3 7" id="KW-0812">Transmembrane</keyword>
<keyword evidence="6" id="KW-0175">Coiled coil</keyword>
<dbReference type="PANTHER" id="PTHR31113">
    <property type="entry name" value="UPF0496 PROTEIN 3-RELATED"/>
    <property type="match status" value="1"/>
</dbReference>
<evidence type="ECO:0000256" key="2">
    <source>
        <dbReference type="ARBA" id="ARBA00009074"/>
    </source>
</evidence>
<keyword evidence="9" id="KW-1185">Reference proteome</keyword>
<evidence type="ECO:0000313" key="8">
    <source>
        <dbReference type="EMBL" id="KAK4279339.1"/>
    </source>
</evidence>
<gene>
    <name evidence="8" type="ORF">QN277_011136</name>
</gene>
<dbReference type="Proteomes" id="UP001293593">
    <property type="component" value="Unassembled WGS sequence"/>
</dbReference>
<proteinExistence type="inferred from homology"/>
<dbReference type="AlphaFoldDB" id="A0AAE1MY14"/>
<feature type="coiled-coil region" evidence="6">
    <location>
        <begin position="170"/>
        <end position="201"/>
    </location>
</feature>
<organism evidence="8 9">
    <name type="scientific">Acacia crassicarpa</name>
    <name type="common">northern wattle</name>
    <dbReference type="NCBI Taxonomy" id="499986"/>
    <lineage>
        <taxon>Eukaryota</taxon>
        <taxon>Viridiplantae</taxon>
        <taxon>Streptophyta</taxon>
        <taxon>Embryophyta</taxon>
        <taxon>Tracheophyta</taxon>
        <taxon>Spermatophyta</taxon>
        <taxon>Magnoliopsida</taxon>
        <taxon>eudicotyledons</taxon>
        <taxon>Gunneridae</taxon>
        <taxon>Pentapetalae</taxon>
        <taxon>rosids</taxon>
        <taxon>fabids</taxon>
        <taxon>Fabales</taxon>
        <taxon>Fabaceae</taxon>
        <taxon>Caesalpinioideae</taxon>
        <taxon>mimosoid clade</taxon>
        <taxon>Acacieae</taxon>
        <taxon>Acacia</taxon>
    </lineage>
</organism>
<reference evidence="8" key="1">
    <citation type="submission" date="2023-10" db="EMBL/GenBank/DDBJ databases">
        <title>Chromosome-level genome of the transformable northern wattle, Acacia crassicarpa.</title>
        <authorList>
            <person name="Massaro I."/>
            <person name="Sinha N.R."/>
            <person name="Poethig S."/>
            <person name="Leichty A.R."/>
        </authorList>
    </citation>
    <scope>NUCLEOTIDE SEQUENCE</scope>
    <source>
        <strain evidence="8">Acra3RX</strain>
        <tissue evidence="8">Leaf</tissue>
    </source>
</reference>
<dbReference type="GO" id="GO:0016020">
    <property type="term" value="C:membrane"/>
    <property type="evidence" value="ECO:0007669"/>
    <property type="project" value="UniProtKB-SubCell"/>
</dbReference>
<protein>
    <submittedName>
        <fullName evidence="8">Uncharacterized protein</fullName>
    </submittedName>
</protein>
<name>A0AAE1MY14_9FABA</name>
<keyword evidence="5 7" id="KW-0472">Membrane</keyword>
<evidence type="ECO:0000313" key="9">
    <source>
        <dbReference type="Proteomes" id="UP001293593"/>
    </source>
</evidence>
<evidence type="ECO:0000256" key="3">
    <source>
        <dbReference type="ARBA" id="ARBA00022692"/>
    </source>
</evidence>
<sequence length="370" mass="42285">MTKKLLEKIKKLLSCSASSLNSPNNQTRVDIREEYVSAFRTESYLDFWTRVVAYSNGESTTAARLPSYRLFAEHLLDPDQPTINRVLSMTRRHSPKLHSLLSQYFTQTANASLLCSLILKDIDHMRLKYQSLNTTLHSSPINFSALINHLTEFSNSLNPFASSGSSFNRIQATRSECSDLLKQLESKRDKLRTKLKLITRLKRGSAFLLVTITSSLIVVILAHGFVLLVATPGFIIASMMDVASENKLAQISAQLDAAAKGIYILSKDFETISGLVARANDELEHMKTNIRFWLERKEDQFQANGEVAQLMKKSQCSFSDQFDELEEHLYLCFMNINRARHLVFKHISYSRIYSKEKKLYTSIYNFTSFF</sequence>
<evidence type="ECO:0000256" key="1">
    <source>
        <dbReference type="ARBA" id="ARBA00004370"/>
    </source>
</evidence>
<evidence type="ECO:0000256" key="5">
    <source>
        <dbReference type="ARBA" id="ARBA00023136"/>
    </source>
</evidence>
<keyword evidence="4 7" id="KW-1133">Transmembrane helix</keyword>
<evidence type="ECO:0000256" key="7">
    <source>
        <dbReference type="SAM" id="Phobius"/>
    </source>
</evidence>
<comment type="subcellular location">
    <subcellularLocation>
        <location evidence="1">Membrane</location>
    </subcellularLocation>
</comment>
<evidence type="ECO:0000256" key="6">
    <source>
        <dbReference type="SAM" id="Coils"/>
    </source>
</evidence>
<dbReference type="Pfam" id="PF05055">
    <property type="entry name" value="DUF677"/>
    <property type="match status" value="1"/>
</dbReference>
<accession>A0AAE1MY14</accession>
<dbReference type="PANTHER" id="PTHR31113:SF6">
    <property type="entry name" value="UPF0496 PROTEIN 3"/>
    <property type="match status" value="1"/>
</dbReference>
<comment type="caution">
    <text evidence="8">The sequence shown here is derived from an EMBL/GenBank/DDBJ whole genome shotgun (WGS) entry which is preliminary data.</text>
</comment>
<evidence type="ECO:0000256" key="4">
    <source>
        <dbReference type="ARBA" id="ARBA00022989"/>
    </source>
</evidence>
<feature type="transmembrane region" description="Helical" evidence="7">
    <location>
        <begin position="206"/>
        <end position="230"/>
    </location>
</feature>
<dbReference type="EMBL" id="JAWXYG010000002">
    <property type="protein sequence ID" value="KAK4279339.1"/>
    <property type="molecule type" value="Genomic_DNA"/>
</dbReference>
<dbReference type="InterPro" id="IPR007749">
    <property type="entry name" value="DUF677"/>
</dbReference>